<dbReference type="KEGG" id="mbet:N8K70_00215"/>
<evidence type="ECO:0000313" key="4">
    <source>
        <dbReference type="EMBL" id="WOF23124.1"/>
    </source>
</evidence>
<name>A0AA97FJD5_9MICO</name>
<feature type="region of interest" description="Disordered" evidence="2">
    <location>
        <begin position="182"/>
        <end position="202"/>
    </location>
</feature>
<feature type="transmembrane region" description="Helical" evidence="3">
    <location>
        <begin position="12"/>
        <end position="32"/>
    </location>
</feature>
<dbReference type="EMBL" id="CP118157">
    <property type="protein sequence ID" value="WOF23124.1"/>
    <property type="molecule type" value="Genomic_DNA"/>
</dbReference>
<protein>
    <submittedName>
        <fullName evidence="4">Uncharacterized protein</fullName>
    </submittedName>
</protein>
<keyword evidence="5" id="KW-1185">Reference proteome</keyword>
<gene>
    <name evidence="4" type="ORF">N8K70_00215</name>
</gene>
<dbReference type="Proteomes" id="UP001305498">
    <property type="component" value="Chromosome"/>
</dbReference>
<dbReference type="AlphaFoldDB" id="A0AA97FJD5"/>
<feature type="coiled-coil region" evidence="1">
    <location>
        <begin position="220"/>
        <end position="254"/>
    </location>
</feature>
<dbReference type="RefSeq" id="WP_317139595.1">
    <property type="nucleotide sequence ID" value="NZ_CP118157.1"/>
</dbReference>
<evidence type="ECO:0000256" key="2">
    <source>
        <dbReference type="SAM" id="MobiDB-lite"/>
    </source>
</evidence>
<keyword evidence="3" id="KW-0472">Membrane</keyword>
<accession>A0AA97FJD5</accession>
<keyword evidence="1" id="KW-0175">Coiled coil</keyword>
<keyword evidence="3" id="KW-0812">Transmembrane</keyword>
<feature type="compositionally biased region" description="Low complexity" evidence="2">
    <location>
        <begin position="186"/>
        <end position="202"/>
    </location>
</feature>
<organism evidence="4 5">
    <name type="scientific">Microbacterium betulae</name>
    <dbReference type="NCBI Taxonomy" id="2981139"/>
    <lineage>
        <taxon>Bacteria</taxon>
        <taxon>Bacillati</taxon>
        <taxon>Actinomycetota</taxon>
        <taxon>Actinomycetes</taxon>
        <taxon>Micrococcales</taxon>
        <taxon>Microbacteriaceae</taxon>
        <taxon>Microbacterium</taxon>
    </lineage>
</organism>
<keyword evidence="3" id="KW-1133">Transmembrane helix</keyword>
<proteinExistence type="predicted"/>
<feature type="coiled-coil region" evidence="1">
    <location>
        <begin position="284"/>
        <end position="336"/>
    </location>
</feature>
<sequence length="418" mass="45002">MPDIDSVVSWLVPALVVLGGSALLVVLIVWATKRARRGRRARAKAETAIAETGAALVELDDAVDELELELGLSGALYGGDPPAALRRARMTAQHTRDDAFAEFRAMQESAALPVLRRRTAQALRLRIGRALTAVADGRAEHRAWIDAHTSAPAQVDAAHRRLASLRERIGDPAALVSELEERADPSEWSDAADDGASAASSLDEAERLLGEARRKARDPSASALDDLAAAERALRRAEQRSRALEERHRIVLQAKQAVAGELEAASAAVRSATGIRAALEPDDAERLGREIETAVAEIASLRREADRRPVHANEEIARLRDRLDRALADARTAQQRLLGARSALPGTLAAARSALARADAAIRPGASLDARVRLDAAREELAKARQTADPVEALDDARRAIRHAEDAKALSDHDRLRA</sequence>
<evidence type="ECO:0000256" key="1">
    <source>
        <dbReference type="SAM" id="Coils"/>
    </source>
</evidence>
<reference evidence="4 5" key="1">
    <citation type="submission" date="2023-02" db="EMBL/GenBank/DDBJ databases">
        <title>Microbacterium betulae sp. nov., isolated from birch wood.</title>
        <authorList>
            <person name="Pasciak M."/>
            <person name="Pawlik K.J."/>
            <person name="Martynowski D."/>
            <person name="Laczmanski L."/>
            <person name="Ciekot J."/>
            <person name="Szponar B."/>
            <person name="Wojcik-Fatla A."/>
            <person name="Mackiewicz B."/>
            <person name="Farian E."/>
            <person name="Cholewa G."/>
            <person name="Cholewa A."/>
            <person name="Dutkiewicz J."/>
        </authorList>
    </citation>
    <scope>NUCLEOTIDE SEQUENCE [LARGE SCALE GENOMIC DNA]</scope>
    <source>
        <strain evidence="4 5">AB</strain>
    </source>
</reference>
<evidence type="ECO:0000313" key="5">
    <source>
        <dbReference type="Proteomes" id="UP001305498"/>
    </source>
</evidence>
<evidence type="ECO:0000256" key="3">
    <source>
        <dbReference type="SAM" id="Phobius"/>
    </source>
</evidence>